<accession>A0A0D1Y3B0</accession>
<dbReference type="VEuPathDB" id="FungiDB:PV09_00346"/>
<evidence type="ECO:0000313" key="3">
    <source>
        <dbReference type="Proteomes" id="UP000053259"/>
    </source>
</evidence>
<evidence type="ECO:0000259" key="1">
    <source>
        <dbReference type="Pfam" id="PF01738"/>
    </source>
</evidence>
<sequence length="294" mass="32338">MLPLRNICRRGSSQVFLKLSITTPSVSSLSPRSTRLISSPKQANCNMSLHSAACCSVPPVVSKDYAQKGKYETVDGLKTYVTGPSDAKKAILVIFDIFGFFPQTIQGADILAYGDKENQRQVFMPDWFEGSPADISWYPPDTKEKGEKLGAFFKNEAAPPKTLARIPKVIESLKGLTSATEWGIVGYCWGGKIVNLASQEGTLFKAAAACHPAMTDPADAPKVAIPIAVLPSMDEDKDAVGKYEAALKVPHIVEWFPTQVHGWMAARSNLEDAEVKKEYERGYKTLLDFFHQYL</sequence>
<dbReference type="OrthoDB" id="2147163at2759"/>
<dbReference type="RefSeq" id="XP_016219335.1">
    <property type="nucleotide sequence ID" value="XM_016353078.1"/>
</dbReference>
<dbReference type="STRING" id="253628.A0A0D1Y3B0"/>
<dbReference type="Proteomes" id="UP000053259">
    <property type="component" value="Unassembled WGS sequence"/>
</dbReference>
<proteinExistence type="predicted"/>
<name>A0A0D1Y3B0_9PEZI</name>
<evidence type="ECO:0000313" key="2">
    <source>
        <dbReference type="EMBL" id="KIW09466.1"/>
    </source>
</evidence>
<dbReference type="AlphaFoldDB" id="A0A0D1Y3B0"/>
<dbReference type="Gene3D" id="3.40.50.1820">
    <property type="entry name" value="alpha/beta hydrolase"/>
    <property type="match status" value="1"/>
</dbReference>
<organism evidence="2 3">
    <name type="scientific">Verruconis gallopava</name>
    <dbReference type="NCBI Taxonomy" id="253628"/>
    <lineage>
        <taxon>Eukaryota</taxon>
        <taxon>Fungi</taxon>
        <taxon>Dikarya</taxon>
        <taxon>Ascomycota</taxon>
        <taxon>Pezizomycotina</taxon>
        <taxon>Dothideomycetes</taxon>
        <taxon>Pleosporomycetidae</taxon>
        <taxon>Venturiales</taxon>
        <taxon>Sympoventuriaceae</taxon>
        <taxon>Verruconis</taxon>
    </lineage>
</organism>
<dbReference type="Pfam" id="PF01738">
    <property type="entry name" value="DLH"/>
    <property type="match status" value="1"/>
</dbReference>
<dbReference type="SUPFAM" id="SSF53474">
    <property type="entry name" value="alpha/beta-Hydrolases"/>
    <property type="match status" value="1"/>
</dbReference>
<gene>
    <name evidence="2" type="ORF">PV09_00346</name>
</gene>
<keyword evidence="3" id="KW-1185">Reference proteome</keyword>
<dbReference type="PANTHER" id="PTHR47668:SF1">
    <property type="entry name" value="DIENELACTONE HYDROLASE DOMAIN-CONTAINING PROTEIN-RELATED"/>
    <property type="match status" value="1"/>
</dbReference>
<dbReference type="EMBL" id="KN847529">
    <property type="protein sequence ID" value="KIW09466.1"/>
    <property type="molecule type" value="Genomic_DNA"/>
</dbReference>
<dbReference type="GeneID" id="27308319"/>
<feature type="domain" description="Dienelactone hydrolase" evidence="1">
    <location>
        <begin position="78"/>
        <end position="294"/>
    </location>
</feature>
<dbReference type="InParanoid" id="A0A0D1Y3B0"/>
<dbReference type="InterPro" id="IPR002925">
    <property type="entry name" value="Dienelactn_hydro"/>
</dbReference>
<dbReference type="GO" id="GO:0016787">
    <property type="term" value="F:hydrolase activity"/>
    <property type="evidence" value="ECO:0007669"/>
    <property type="project" value="InterPro"/>
</dbReference>
<dbReference type="InterPro" id="IPR029058">
    <property type="entry name" value="AB_hydrolase_fold"/>
</dbReference>
<dbReference type="PANTHER" id="PTHR47668">
    <property type="entry name" value="DIENELACTONE HYDROLASE FAMILY PROTEIN (AFU_ORTHOLOGUE AFUA_6G01940)"/>
    <property type="match status" value="1"/>
</dbReference>
<dbReference type="HOGENOM" id="CLU_054590_0_1_1"/>
<protein>
    <recommendedName>
        <fullName evidence="1">Dienelactone hydrolase domain-containing protein</fullName>
    </recommendedName>
</protein>
<reference evidence="2 3" key="1">
    <citation type="submission" date="2015-01" db="EMBL/GenBank/DDBJ databases">
        <title>The Genome Sequence of Ochroconis gallopava CBS43764.</title>
        <authorList>
            <consortium name="The Broad Institute Genomics Platform"/>
            <person name="Cuomo C."/>
            <person name="de Hoog S."/>
            <person name="Gorbushina A."/>
            <person name="Stielow B."/>
            <person name="Teixiera M."/>
            <person name="Abouelleil A."/>
            <person name="Chapman S.B."/>
            <person name="Priest M."/>
            <person name="Young S.K."/>
            <person name="Wortman J."/>
            <person name="Nusbaum C."/>
            <person name="Birren B."/>
        </authorList>
    </citation>
    <scope>NUCLEOTIDE SEQUENCE [LARGE SCALE GENOMIC DNA]</scope>
    <source>
        <strain evidence="2 3">CBS 43764</strain>
    </source>
</reference>